<gene>
    <name evidence="4" type="ORF">M0812_17668</name>
</gene>
<dbReference type="InterPro" id="IPR000719">
    <property type="entry name" value="Prot_kinase_dom"/>
</dbReference>
<dbReference type="PROSITE" id="PS50011">
    <property type="entry name" value="PROTEIN_KINASE_DOM"/>
    <property type="match status" value="1"/>
</dbReference>
<keyword evidence="1" id="KW-0547">Nucleotide-binding</keyword>
<dbReference type="SUPFAM" id="SSF56112">
    <property type="entry name" value="Protein kinase-like (PK-like)"/>
    <property type="match status" value="1"/>
</dbReference>
<keyword evidence="2" id="KW-0067">ATP-binding</keyword>
<dbReference type="Gene3D" id="1.25.40.10">
    <property type="entry name" value="Tetratricopeptide repeat domain"/>
    <property type="match status" value="1"/>
</dbReference>
<organism evidence="4 5">
    <name type="scientific">Anaeramoeba flamelloides</name>
    <dbReference type="NCBI Taxonomy" id="1746091"/>
    <lineage>
        <taxon>Eukaryota</taxon>
        <taxon>Metamonada</taxon>
        <taxon>Anaeramoebidae</taxon>
        <taxon>Anaeramoeba</taxon>
    </lineage>
</organism>
<dbReference type="AlphaFoldDB" id="A0AAV7ZD31"/>
<dbReference type="Pfam" id="PF07714">
    <property type="entry name" value="PK_Tyr_Ser-Thr"/>
    <property type="match status" value="1"/>
</dbReference>
<dbReference type="GO" id="GO:0005524">
    <property type="term" value="F:ATP binding"/>
    <property type="evidence" value="ECO:0007669"/>
    <property type="project" value="UniProtKB-KW"/>
</dbReference>
<dbReference type="Proteomes" id="UP001146793">
    <property type="component" value="Unassembled WGS sequence"/>
</dbReference>
<evidence type="ECO:0000259" key="3">
    <source>
        <dbReference type="PROSITE" id="PS50011"/>
    </source>
</evidence>
<protein>
    <recommendedName>
        <fullName evidence="3">Protein kinase domain-containing protein</fullName>
    </recommendedName>
</protein>
<dbReference type="SMART" id="SM00220">
    <property type="entry name" value="S_TKc"/>
    <property type="match status" value="1"/>
</dbReference>
<name>A0AAV7ZD31_9EUKA</name>
<dbReference type="GO" id="GO:0005886">
    <property type="term" value="C:plasma membrane"/>
    <property type="evidence" value="ECO:0007669"/>
    <property type="project" value="TreeGrafter"/>
</dbReference>
<dbReference type="InterPro" id="IPR001245">
    <property type="entry name" value="Ser-Thr/Tyr_kinase_cat_dom"/>
</dbReference>
<sequence length="491" mass="57091">MKVSQNPRSLHPKLISVYELKSQNNFEKAYQKVCCYVQKNVNDADGWNAKGILLHHNGSLEGSRECYLRACALSPKDDLYIGNLAWLDLDEGRVVDSIERFNICMQLYESTSFMVRQPLYFAVLNYLQSHTDEQTDKVLREVNQILNNFPSLSRALLLRGLCYLKKQMVQEANSIFSYLRKEVTPYYPGESHYVQQLNLNPNSLYQKPTSFFDLINNNLIESRSDQNIFLSKLILKNSFVQRESETNSKQENQKIKVTVFNIAQNPFNQNTIQSFNNERHYLQNYSWNSSLLLNLKGFGETFPGNKFLVTDPIQSSLMEFLRINQSKLNKQSIHNFALQCSQCLQYLHDEIHLLHNQLNSSCIYIDQNFNLKISGFKCARRIKTKPIIKIDHETFNNVEENETIGKKRDIGLLSRIFYELVPKKNPIFLSNTIEIENWILSNDFSSLPNNCHFCNLMKKCCNTSINDRPLISEVIDLLQEMELNNIEIGIN</sequence>
<evidence type="ECO:0000313" key="5">
    <source>
        <dbReference type="Proteomes" id="UP001146793"/>
    </source>
</evidence>
<evidence type="ECO:0000256" key="1">
    <source>
        <dbReference type="ARBA" id="ARBA00022741"/>
    </source>
</evidence>
<proteinExistence type="predicted"/>
<dbReference type="EMBL" id="JANTQA010000033">
    <property type="protein sequence ID" value="KAJ3438480.1"/>
    <property type="molecule type" value="Genomic_DNA"/>
</dbReference>
<dbReference type="SUPFAM" id="SSF48452">
    <property type="entry name" value="TPR-like"/>
    <property type="match status" value="1"/>
</dbReference>
<comment type="caution">
    <text evidence="4">The sequence shown here is derived from an EMBL/GenBank/DDBJ whole genome shotgun (WGS) entry which is preliminary data.</text>
</comment>
<reference evidence="4" key="1">
    <citation type="submission" date="2022-08" db="EMBL/GenBank/DDBJ databases">
        <title>Novel sulphate-reducing endosymbionts in the free-living metamonad Anaeramoeba.</title>
        <authorList>
            <person name="Jerlstrom-Hultqvist J."/>
            <person name="Cepicka I."/>
            <person name="Gallot-Lavallee L."/>
            <person name="Salas-Leiva D."/>
            <person name="Curtis B.A."/>
            <person name="Zahonova K."/>
            <person name="Pipaliya S."/>
            <person name="Dacks J."/>
            <person name="Roger A.J."/>
        </authorList>
    </citation>
    <scope>NUCLEOTIDE SEQUENCE</scope>
    <source>
        <strain evidence="4">Busselton2</strain>
    </source>
</reference>
<dbReference type="PANTHER" id="PTHR27001:SF931">
    <property type="entry name" value="OS11G0664100 PROTEIN"/>
    <property type="match status" value="1"/>
</dbReference>
<dbReference type="Gene3D" id="1.10.510.10">
    <property type="entry name" value="Transferase(Phosphotransferase) domain 1"/>
    <property type="match status" value="1"/>
</dbReference>
<accession>A0AAV7ZD31</accession>
<dbReference type="GO" id="GO:0004672">
    <property type="term" value="F:protein kinase activity"/>
    <property type="evidence" value="ECO:0007669"/>
    <property type="project" value="InterPro"/>
</dbReference>
<dbReference type="InterPro" id="IPR011990">
    <property type="entry name" value="TPR-like_helical_dom_sf"/>
</dbReference>
<evidence type="ECO:0000313" key="4">
    <source>
        <dbReference type="EMBL" id="KAJ3438480.1"/>
    </source>
</evidence>
<evidence type="ECO:0000256" key="2">
    <source>
        <dbReference type="ARBA" id="ARBA00022840"/>
    </source>
</evidence>
<dbReference type="PANTHER" id="PTHR27001">
    <property type="entry name" value="OS01G0253100 PROTEIN"/>
    <property type="match status" value="1"/>
</dbReference>
<feature type="domain" description="Protein kinase" evidence="3">
    <location>
        <begin position="228"/>
        <end position="483"/>
    </location>
</feature>
<dbReference type="InterPro" id="IPR011009">
    <property type="entry name" value="Kinase-like_dom_sf"/>
</dbReference>